<comment type="caution">
    <text evidence="1">The sequence shown here is derived from an EMBL/GenBank/DDBJ whole genome shotgun (WGS) entry which is preliminary data.</text>
</comment>
<keyword evidence="2" id="KW-1185">Reference proteome</keyword>
<gene>
    <name evidence="1" type="ORF">WG901_09075</name>
</gene>
<dbReference type="RefSeq" id="WP_339586746.1">
    <property type="nucleotide sequence ID" value="NZ_JBBHJZ010000002.1"/>
</dbReference>
<protein>
    <submittedName>
        <fullName evidence="1">Uncharacterized protein</fullName>
    </submittedName>
</protein>
<evidence type="ECO:0000313" key="1">
    <source>
        <dbReference type="EMBL" id="MEJ5976784.1"/>
    </source>
</evidence>
<dbReference type="EMBL" id="JBBHJZ010000002">
    <property type="protein sequence ID" value="MEJ5976784.1"/>
    <property type="molecule type" value="Genomic_DNA"/>
</dbReference>
<name>A0ABU8RUK3_9SPHN</name>
<accession>A0ABU8RUK3</accession>
<proteinExistence type="predicted"/>
<sequence length="102" mass="11177">MTDPVIEQARELAAAFLDGMRRQDLALMIRAGEGDDFPEVITAAALLEGLGARNLHQEQALKAYADREFWDDDLPGGSLASHDKGAMARNVLAGREPFYNCE</sequence>
<evidence type="ECO:0000313" key="2">
    <source>
        <dbReference type="Proteomes" id="UP001361239"/>
    </source>
</evidence>
<reference evidence="1 2" key="1">
    <citation type="submission" date="2024-03" db="EMBL/GenBank/DDBJ databases">
        <authorList>
            <person name="Jo J.-H."/>
        </authorList>
    </citation>
    <scope>NUCLEOTIDE SEQUENCE [LARGE SCALE GENOMIC DNA]</scope>
    <source>
        <strain evidence="1 2">PS1R-30</strain>
    </source>
</reference>
<organism evidence="1 2">
    <name type="scientific">Novosphingobium anseongense</name>
    <dbReference type="NCBI Taxonomy" id="3133436"/>
    <lineage>
        <taxon>Bacteria</taxon>
        <taxon>Pseudomonadati</taxon>
        <taxon>Pseudomonadota</taxon>
        <taxon>Alphaproteobacteria</taxon>
        <taxon>Sphingomonadales</taxon>
        <taxon>Sphingomonadaceae</taxon>
        <taxon>Novosphingobium</taxon>
    </lineage>
</organism>
<dbReference type="Proteomes" id="UP001361239">
    <property type="component" value="Unassembled WGS sequence"/>
</dbReference>